<feature type="region of interest" description="Disordered" evidence="1">
    <location>
        <begin position="1"/>
        <end position="40"/>
    </location>
</feature>
<dbReference type="Proteomes" id="UP000562929">
    <property type="component" value="Unassembled WGS sequence"/>
</dbReference>
<dbReference type="PANTHER" id="PTHR42032:SF1">
    <property type="entry name" value="YALI0E30679P"/>
    <property type="match status" value="1"/>
</dbReference>
<keyword evidence="2" id="KW-0472">Membrane</keyword>
<dbReference type="AlphaFoldDB" id="A0A8H4Q568"/>
<feature type="compositionally biased region" description="Basic and acidic residues" evidence="1">
    <location>
        <begin position="21"/>
        <end position="39"/>
    </location>
</feature>
<evidence type="ECO:0000313" key="4">
    <source>
        <dbReference type="Proteomes" id="UP000562929"/>
    </source>
</evidence>
<feature type="region of interest" description="Disordered" evidence="1">
    <location>
        <begin position="419"/>
        <end position="454"/>
    </location>
</feature>
<feature type="transmembrane region" description="Helical" evidence="2">
    <location>
        <begin position="80"/>
        <end position="99"/>
    </location>
</feature>
<feature type="compositionally biased region" description="Low complexity" evidence="1">
    <location>
        <begin position="429"/>
        <end position="441"/>
    </location>
</feature>
<protein>
    <submittedName>
        <fullName evidence="3">Uncharacterized protein</fullName>
    </submittedName>
</protein>
<organism evidence="3 4">
    <name type="scientific">Ophiocordyceps camponoti-floridani</name>
    <dbReference type="NCBI Taxonomy" id="2030778"/>
    <lineage>
        <taxon>Eukaryota</taxon>
        <taxon>Fungi</taxon>
        <taxon>Dikarya</taxon>
        <taxon>Ascomycota</taxon>
        <taxon>Pezizomycotina</taxon>
        <taxon>Sordariomycetes</taxon>
        <taxon>Hypocreomycetidae</taxon>
        <taxon>Hypocreales</taxon>
        <taxon>Ophiocordycipitaceae</taxon>
        <taxon>Ophiocordyceps</taxon>
    </lineage>
</organism>
<gene>
    <name evidence="3" type="ORF">GQ602_004915</name>
</gene>
<dbReference type="OrthoDB" id="5422510at2759"/>
<evidence type="ECO:0000256" key="1">
    <source>
        <dbReference type="SAM" id="MobiDB-lite"/>
    </source>
</evidence>
<feature type="transmembrane region" description="Helical" evidence="2">
    <location>
        <begin position="189"/>
        <end position="211"/>
    </location>
</feature>
<keyword evidence="2" id="KW-1133">Transmembrane helix</keyword>
<reference evidence="3 4" key="1">
    <citation type="journal article" date="2020" name="G3 (Bethesda)">
        <title>Genetic Underpinnings of Host Manipulation by Ophiocordyceps as Revealed by Comparative Transcriptomics.</title>
        <authorList>
            <person name="Will I."/>
            <person name="Das B."/>
            <person name="Trinh T."/>
            <person name="Brachmann A."/>
            <person name="Ohm R.A."/>
            <person name="de Bekker C."/>
        </authorList>
    </citation>
    <scope>NUCLEOTIDE SEQUENCE [LARGE SCALE GENOMIC DNA]</scope>
    <source>
        <strain evidence="3 4">EC05</strain>
    </source>
</reference>
<dbReference type="PANTHER" id="PTHR42032">
    <property type="entry name" value="YALI0E30679P"/>
    <property type="match status" value="1"/>
</dbReference>
<feature type="compositionally biased region" description="Low complexity" evidence="1">
    <location>
        <begin position="167"/>
        <end position="178"/>
    </location>
</feature>
<accession>A0A8H4Q568</accession>
<feature type="transmembrane region" description="Helical" evidence="2">
    <location>
        <begin position="105"/>
        <end position="123"/>
    </location>
</feature>
<feature type="region of interest" description="Disordered" evidence="1">
    <location>
        <begin position="147"/>
        <end position="178"/>
    </location>
</feature>
<keyword evidence="2" id="KW-0812">Transmembrane</keyword>
<evidence type="ECO:0000256" key="2">
    <source>
        <dbReference type="SAM" id="Phobius"/>
    </source>
</evidence>
<name>A0A8H4Q568_9HYPO</name>
<comment type="caution">
    <text evidence="3">The sequence shown here is derived from an EMBL/GenBank/DDBJ whole genome shotgun (WGS) entry which is preliminary data.</text>
</comment>
<dbReference type="EMBL" id="JAACLJ010000005">
    <property type="protein sequence ID" value="KAF4585610.1"/>
    <property type="molecule type" value="Genomic_DNA"/>
</dbReference>
<sequence length="454" mass="48608">MAAAAAPDDTALPGPSSRAPARVDEGLRQRRRLSPDSDAGRTITRRSSLLSDLSCDTAVREGLSSSRVVREPARVDEVSTVASASLAFALLPAVAGALFTNGHAVVTDIMLLALAGVFLHWSVTQPWVWYRAAQQVRLLHAGEGDDALDDAVDDRPEPGSDSQPSSTTATTTTTTTTMTRRQAGAVRELYIHEMLALLSCLGFPLASAYLLHAIRAQLSRPSEGLVSNYNLSIFLLVAELRVFSHVLKLVRERTLHLQRVAHADQLVPVQSAADGLAGRIAVLEAAVASGQQQQQQQQQQQGGVVGTGGVVKNDAALTRDVRNAIQPELDALNRAVRRYEKKATLLQMQTEARFSAVDARLEDAVALAAAAAKHSALPRRRGSTSVVVSVVLAPFRLLLRLALLPLTLGRVLLARAGDSPRQFPAGGNPSSRSGRAVGRASPRYDRVPTRVARR</sequence>
<proteinExistence type="predicted"/>
<keyword evidence="4" id="KW-1185">Reference proteome</keyword>
<evidence type="ECO:0000313" key="3">
    <source>
        <dbReference type="EMBL" id="KAF4585610.1"/>
    </source>
</evidence>